<gene>
    <name evidence="2" type="ORF">M2A_1948</name>
</gene>
<dbReference type="Proteomes" id="UP000028702">
    <property type="component" value="Unassembled WGS sequence"/>
</dbReference>
<protein>
    <submittedName>
        <fullName evidence="2">Conserved protein</fullName>
    </submittedName>
</protein>
<evidence type="ECO:0000259" key="1">
    <source>
        <dbReference type="Pfam" id="PF22308"/>
    </source>
</evidence>
<evidence type="ECO:0000313" key="2">
    <source>
        <dbReference type="EMBL" id="GAK45449.1"/>
    </source>
</evidence>
<dbReference type="InterPro" id="IPR054242">
    <property type="entry name" value="DUF6969"/>
</dbReference>
<comment type="caution">
    <text evidence="2">The sequence shown here is derived from an EMBL/GenBank/DDBJ whole genome shotgun (WGS) entry which is preliminary data.</text>
</comment>
<organism evidence="2 3">
    <name type="scientific">Tepidicaulis marinus</name>
    <dbReference type="NCBI Taxonomy" id="1333998"/>
    <lineage>
        <taxon>Bacteria</taxon>
        <taxon>Pseudomonadati</taxon>
        <taxon>Pseudomonadota</taxon>
        <taxon>Alphaproteobacteria</taxon>
        <taxon>Hyphomicrobiales</taxon>
        <taxon>Parvibaculaceae</taxon>
        <taxon>Tepidicaulis</taxon>
    </lineage>
</organism>
<dbReference type="Pfam" id="PF22308">
    <property type="entry name" value="DUF6969"/>
    <property type="match status" value="1"/>
</dbReference>
<dbReference type="AlphaFoldDB" id="A0A081BBN1"/>
<sequence>MVNLRNTAVSEQDPYRPPICAIAPDLRSRMEKAADEIVEIANELAGANRNVVSALLDPETPFYEWQHYPKGDVFDPLTHAQFYYHSHNGEWEEHGHFHTFLRAGGMPETATPVPHEGDDKQDWPEGSDALSHLIAFSIDHHGLPARLFTTNRWVTGETFYPAEDVIAMLDRFDMNVAGPYEMTGRWLSSMCLLFRPQIEALLRERDETVAARAKIYAPTGKDIYEDRALEVTSACEISIMDQLQWLGLLDE</sequence>
<dbReference type="STRING" id="1333998.M2A_1948"/>
<reference evidence="2 3" key="1">
    <citation type="submission" date="2014-07" db="EMBL/GenBank/DDBJ databases">
        <title>Tepidicaulis marinum gen. nov., sp. nov., a novel marine bacterium denitrifying nitrate to nitrous oxide strictly under microaerobic conditions.</title>
        <authorList>
            <person name="Takeuchi M."/>
            <person name="Yamagishi T."/>
            <person name="Kamagata Y."/>
            <person name="Oshima K."/>
            <person name="Hattori M."/>
            <person name="Katayama T."/>
            <person name="Hanada S."/>
            <person name="Tamaki H."/>
            <person name="Marumo K."/>
            <person name="Maeda H."/>
            <person name="Nedachi M."/>
            <person name="Iwasaki W."/>
            <person name="Suwa Y."/>
            <person name="Sakata S."/>
        </authorList>
    </citation>
    <scope>NUCLEOTIDE SEQUENCE [LARGE SCALE GENOMIC DNA]</scope>
    <source>
        <strain evidence="2 3">MA2</strain>
    </source>
</reference>
<dbReference type="EMBL" id="BBIO01000009">
    <property type="protein sequence ID" value="GAK45449.1"/>
    <property type="molecule type" value="Genomic_DNA"/>
</dbReference>
<dbReference type="eggNOG" id="ENOG502ZCN0">
    <property type="taxonomic scope" value="Bacteria"/>
</dbReference>
<evidence type="ECO:0000313" key="3">
    <source>
        <dbReference type="Proteomes" id="UP000028702"/>
    </source>
</evidence>
<keyword evidence="3" id="KW-1185">Reference proteome</keyword>
<feature type="domain" description="DUF6969" evidence="1">
    <location>
        <begin position="32"/>
        <end position="237"/>
    </location>
</feature>
<proteinExistence type="predicted"/>
<accession>A0A081BBN1</accession>
<name>A0A081BBN1_9HYPH</name>